<comment type="caution">
    <text evidence="1">The sequence shown here is derived from an EMBL/GenBank/DDBJ whole genome shotgun (WGS) entry which is preliminary data.</text>
</comment>
<dbReference type="RefSeq" id="WP_267169721.1">
    <property type="nucleotide sequence ID" value="NZ_JAPMKX010000004.1"/>
</dbReference>
<dbReference type="EMBL" id="JAPMKX010000004">
    <property type="protein sequence ID" value="MCX7538950.1"/>
    <property type="molecule type" value="Genomic_DNA"/>
</dbReference>
<organism evidence="1 2">
    <name type="scientific">Corynebacterium antarcticum</name>
    <dbReference type="NCBI Taxonomy" id="2800405"/>
    <lineage>
        <taxon>Bacteria</taxon>
        <taxon>Bacillati</taxon>
        <taxon>Actinomycetota</taxon>
        <taxon>Actinomycetes</taxon>
        <taxon>Mycobacteriales</taxon>
        <taxon>Corynebacteriaceae</taxon>
        <taxon>Corynebacterium</taxon>
    </lineage>
</organism>
<reference evidence="1" key="1">
    <citation type="submission" date="2022-11" db="EMBL/GenBank/DDBJ databases">
        <title>Corynebacterium sp. isolated from Penguins.</title>
        <authorList>
            <person name="Sedlar K."/>
            <person name="Svec P."/>
        </authorList>
    </citation>
    <scope>NUCLEOTIDE SEQUENCE</scope>
    <source>
        <strain evidence="1">P5875</strain>
    </source>
</reference>
<proteinExistence type="predicted"/>
<name>A0A9Q4CDQ7_9CORY</name>
<evidence type="ECO:0000313" key="2">
    <source>
        <dbReference type="Proteomes" id="UP001070238"/>
    </source>
</evidence>
<protein>
    <submittedName>
        <fullName evidence="1">Uncharacterized protein</fullName>
    </submittedName>
</protein>
<evidence type="ECO:0000313" key="1">
    <source>
        <dbReference type="EMBL" id="MCX7538950.1"/>
    </source>
</evidence>
<dbReference type="AlphaFoldDB" id="A0A9Q4CDQ7"/>
<sequence length="134" mass="15489">MDAARYWLELLALTAPDDRLIRELNGWTGKDIDAAATELQQRGLVIEARRRGATRTRFLPGGWMEVSGPDRPMEVWKAPHHLLWEDDRVHGMIPGCPQVVPPAELYLDVWERIRGGDEPGYTELRTTPHRRKRR</sequence>
<accession>A0A9Q4CDQ7</accession>
<gene>
    <name evidence="1" type="ORF">OS123_10435</name>
</gene>
<dbReference type="Proteomes" id="UP001070238">
    <property type="component" value="Unassembled WGS sequence"/>
</dbReference>